<evidence type="ECO:0000313" key="2">
    <source>
        <dbReference type="RefSeq" id="XP_058981356.1"/>
    </source>
</evidence>
<sequence>MAAQCSCPVETTTTYHEQYQQLEKTKPIIIHDKPIGLDQELISGHIGNNLYPNVMPPNSKVWPGMLKESEEYQAFLARLEKCRKEIFNLYYKCPPVQQMVIQDMFRNLSKSTYQCIYSPHVYVPRKESLRAKMVDSSDVNMPYQETTYRTFYRDIQELEKFKDLLIATITNRERLELKQELRGIYKCGRSTYSDSIAKPAAIYARPTRWPAPIDRYTLRRS</sequence>
<name>A0ABM3V6E5_MUSDO</name>
<dbReference type="RefSeq" id="XP_058981356.1">
    <property type="nucleotide sequence ID" value="XM_059125373.1"/>
</dbReference>
<dbReference type="Proteomes" id="UP001652621">
    <property type="component" value="Unplaced"/>
</dbReference>
<dbReference type="GeneID" id="131803736"/>
<keyword evidence="1" id="KW-1185">Reference proteome</keyword>
<evidence type="ECO:0000313" key="1">
    <source>
        <dbReference type="Proteomes" id="UP001652621"/>
    </source>
</evidence>
<protein>
    <submittedName>
        <fullName evidence="2">Uncharacterized protein LOC131803736</fullName>
    </submittedName>
</protein>
<accession>A0ABM3V6E5</accession>
<gene>
    <name evidence="2" type="primary">LOC131803736</name>
</gene>
<organism evidence="1 2">
    <name type="scientific">Musca domestica</name>
    <name type="common">House fly</name>
    <dbReference type="NCBI Taxonomy" id="7370"/>
    <lineage>
        <taxon>Eukaryota</taxon>
        <taxon>Metazoa</taxon>
        <taxon>Ecdysozoa</taxon>
        <taxon>Arthropoda</taxon>
        <taxon>Hexapoda</taxon>
        <taxon>Insecta</taxon>
        <taxon>Pterygota</taxon>
        <taxon>Neoptera</taxon>
        <taxon>Endopterygota</taxon>
        <taxon>Diptera</taxon>
        <taxon>Brachycera</taxon>
        <taxon>Muscomorpha</taxon>
        <taxon>Muscoidea</taxon>
        <taxon>Muscidae</taxon>
        <taxon>Musca</taxon>
    </lineage>
</organism>
<reference evidence="2" key="1">
    <citation type="submission" date="2025-08" db="UniProtKB">
        <authorList>
            <consortium name="RefSeq"/>
        </authorList>
    </citation>
    <scope>IDENTIFICATION</scope>
    <source>
        <strain evidence="2">Aabys</strain>
        <tissue evidence="2">Whole body</tissue>
    </source>
</reference>
<proteinExistence type="predicted"/>